<dbReference type="RefSeq" id="WP_006969025.1">
    <property type="nucleotide sequence ID" value="NZ_ABCS01000001.1"/>
</dbReference>
<comment type="caution">
    <text evidence="1">The sequence shown here is derived from an EMBL/GenBank/DDBJ whole genome shotgun (WGS) entry which is preliminary data.</text>
</comment>
<dbReference type="AlphaFoldDB" id="A6FX26"/>
<dbReference type="Proteomes" id="UP000005801">
    <property type="component" value="Unassembled WGS sequence"/>
</dbReference>
<protein>
    <submittedName>
        <fullName evidence="1">Uncharacterized protein</fullName>
    </submittedName>
</protein>
<reference evidence="1 2" key="1">
    <citation type="submission" date="2007-06" db="EMBL/GenBank/DDBJ databases">
        <authorList>
            <person name="Shimkets L."/>
            <person name="Ferriera S."/>
            <person name="Johnson J."/>
            <person name="Kravitz S."/>
            <person name="Beeson K."/>
            <person name="Sutton G."/>
            <person name="Rogers Y.-H."/>
            <person name="Friedman R."/>
            <person name="Frazier M."/>
            <person name="Venter J.C."/>
        </authorList>
    </citation>
    <scope>NUCLEOTIDE SEQUENCE [LARGE SCALE GENOMIC DNA]</scope>
    <source>
        <strain evidence="1 2">SIR-1</strain>
    </source>
</reference>
<dbReference type="PROSITE" id="PS51257">
    <property type="entry name" value="PROKAR_LIPOPROTEIN"/>
    <property type="match status" value="1"/>
</dbReference>
<evidence type="ECO:0000313" key="1">
    <source>
        <dbReference type="EMBL" id="EDM81850.1"/>
    </source>
</evidence>
<name>A6FX26_9BACT</name>
<dbReference type="EMBL" id="ABCS01000001">
    <property type="protein sequence ID" value="EDM81850.1"/>
    <property type="molecule type" value="Genomic_DNA"/>
</dbReference>
<sequence length="320" mass="33931">MFRWTTLSLQLALPLACTLSLGCKPDCGGLEKRSSPPAGFEAVEPLSGGVICTRGYEDPDLFFIHNEGDGVPALVARYEQESGLEVVDIEDTMVSGLMPPTEDVLLLLGSKEQLFSLHFSQDPGLGDIRIAVDDRSQERLSEELRAVKDSAQAMAQSLLDGSKDAMVPSTCAFGGPAEVLLISDQQLGVLTAGLGRSSLSIYMPVMQAMVDSPVIGVDHTASAAGPSLSGADFVGGAARGHVTFFDADRKPLCRRSWTASSSDSVAVQGYAGNTPGEMQGHAQAAIAGDFSMAQRQQKLALFRPGELAKLTFAQDLERHD</sequence>
<organism evidence="1 2">
    <name type="scientific">Plesiocystis pacifica SIR-1</name>
    <dbReference type="NCBI Taxonomy" id="391625"/>
    <lineage>
        <taxon>Bacteria</taxon>
        <taxon>Pseudomonadati</taxon>
        <taxon>Myxococcota</taxon>
        <taxon>Polyangia</taxon>
        <taxon>Nannocystales</taxon>
        <taxon>Nannocystaceae</taxon>
        <taxon>Plesiocystis</taxon>
    </lineage>
</organism>
<gene>
    <name evidence="1" type="ORF">PPSIR1_05268</name>
</gene>
<keyword evidence="2" id="KW-1185">Reference proteome</keyword>
<evidence type="ECO:0000313" key="2">
    <source>
        <dbReference type="Proteomes" id="UP000005801"/>
    </source>
</evidence>
<accession>A6FX26</accession>
<proteinExistence type="predicted"/>